<keyword evidence="15" id="KW-1185">Reference proteome</keyword>
<proteinExistence type="predicted"/>
<feature type="coiled-coil region" evidence="11">
    <location>
        <begin position="123"/>
        <end position="150"/>
    </location>
</feature>
<comment type="function">
    <text evidence="9">May play the central regulatory role in sporulation. It may be an element of the effector pathway responsible for the activation of sporulation genes in response to nutritional stress. Spo0A may act in concert with spo0H (a sigma factor) to control the expression of some genes that are critical to the sporulation process.</text>
</comment>
<evidence type="ECO:0000313" key="15">
    <source>
        <dbReference type="Proteomes" id="UP000295710"/>
    </source>
</evidence>
<dbReference type="InterPro" id="IPR011006">
    <property type="entry name" value="CheY-like_superfamily"/>
</dbReference>
<evidence type="ECO:0000259" key="12">
    <source>
        <dbReference type="PROSITE" id="PS01124"/>
    </source>
</evidence>
<dbReference type="PROSITE" id="PS01124">
    <property type="entry name" value="HTH_ARAC_FAMILY_2"/>
    <property type="match status" value="1"/>
</dbReference>
<dbReference type="SMART" id="SM00448">
    <property type="entry name" value="REC"/>
    <property type="match status" value="1"/>
</dbReference>
<organism evidence="14 15">
    <name type="scientific">Extibacter muris</name>
    <dbReference type="NCBI Taxonomy" id="1796622"/>
    <lineage>
        <taxon>Bacteria</taxon>
        <taxon>Bacillati</taxon>
        <taxon>Bacillota</taxon>
        <taxon>Clostridia</taxon>
        <taxon>Lachnospirales</taxon>
        <taxon>Lachnospiraceae</taxon>
        <taxon>Extibacter</taxon>
    </lineage>
</organism>
<evidence type="ECO:0000256" key="6">
    <source>
        <dbReference type="ARBA" id="ARBA00023015"/>
    </source>
</evidence>
<dbReference type="PANTHER" id="PTHR42713">
    <property type="entry name" value="HISTIDINE KINASE-RELATED"/>
    <property type="match status" value="1"/>
</dbReference>
<evidence type="ECO:0000256" key="7">
    <source>
        <dbReference type="ARBA" id="ARBA00023125"/>
    </source>
</evidence>
<dbReference type="EMBL" id="SMMX01000011">
    <property type="protein sequence ID" value="TDA21160.1"/>
    <property type="molecule type" value="Genomic_DNA"/>
</dbReference>
<evidence type="ECO:0000256" key="2">
    <source>
        <dbReference type="ARBA" id="ARBA00018672"/>
    </source>
</evidence>
<dbReference type="GO" id="GO:0005737">
    <property type="term" value="C:cytoplasm"/>
    <property type="evidence" value="ECO:0007669"/>
    <property type="project" value="UniProtKB-SubCell"/>
</dbReference>
<dbReference type="Gene3D" id="3.40.50.2300">
    <property type="match status" value="1"/>
</dbReference>
<accession>A0A4V2WSD6</accession>
<evidence type="ECO:0000259" key="13">
    <source>
        <dbReference type="PROSITE" id="PS50110"/>
    </source>
</evidence>
<keyword evidence="11" id="KW-0175">Coiled coil</keyword>
<keyword evidence="8" id="KW-0804">Transcription</keyword>
<dbReference type="Pfam" id="PF00072">
    <property type="entry name" value="Response_reg"/>
    <property type="match status" value="1"/>
</dbReference>
<name>A0A4V2WSD6_9FIRM</name>
<evidence type="ECO:0000256" key="4">
    <source>
        <dbReference type="ARBA" id="ARBA00022553"/>
    </source>
</evidence>
<keyword evidence="7" id="KW-0238">DNA-binding</keyword>
<feature type="modified residue" description="4-aspartylphosphate" evidence="10">
    <location>
        <position position="59"/>
    </location>
</feature>
<dbReference type="PROSITE" id="PS50110">
    <property type="entry name" value="RESPONSE_REGULATORY"/>
    <property type="match status" value="1"/>
</dbReference>
<dbReference type="Gene3D" id="1.10.10.60">
    <property type="entry name" value="Homeodomain-like"/>
    <property type="match status" value="2"/>
</dbReference>
<dbReference type="SUPFAM" id="SSF52172">
    <property type="entry name" value="CheY-like"/>
    <property type="match status" value="1"/>
</dbReference>
<dbReference type="GO" id="GO:0000160">
    <property type="term" value="P:phosphorelay signal transduction system"/>
    <property type="evidence" value="ECO:0007669"/>
    <property type="project" value="UniProtKB-KW"/>
</dbReference>
<evidence type="ECO:0000256" key="3">
    <source>
        <dbReference type="ARBA" id="ARBA00022490"/>
    </source>
</evidence>
<reference evidence="14 15" key="1">
    <citation type="journal article" date="2016" name="Nat. Microbiol.">
        <title>The Mouse Intestinal Bacterial Collection (miBC) provides host-specific insight into cultured diversity and functional potential of the gut microbiota.</title>
        <authorList>
            <person name="Lagkouvardos I."/>
            <person name="Pukall R."/>
            <person name="Abt B."/>
            <person name="Foesel B.U."/>
            <person name="Meier-Kolthoff J.P."/>
            <person name="Kumar N."/>
            <person name="Bresciani A."/>
            <person name="Martinez I."/>
            <person name="Just S."/>
            <person name="Ziegler C."/>
            <person name="Brugiroux S."/>
            <person name="Garzetti D."/>
            <person name="Wenning M."/>
            <person name="Bui T.P."/>
            <person name="Wang J."/>
            <person name="Hugenholtz F."/>
            <person name="Plugge C.M."/>
            <person name="Peterson D.A."/>
            <person name="Hornef M.W."/>
            <person name="Baines J.F."/>
            <person name="Smidt H."/>
            <person name="Walter J."/>
            <person name="Kristiansen K."/>
            <person name="Nielsen H.B."/>
            <person name="Haller D."/>
            <person name="Overmann J."/>
            <person name="Stecher B."/>
            <person name="Clavel T."/>
        </authorList>
    </citation>
    <scope>NUCLEOTIDE SEQUENCE [LARGE SCALE GENOMIC DNA]</scope>
    <source>
        <strain evidence="14 15">DSM 28560</strain>
    </source>
</reference>
<comment type="caution">
    <text evidence="14">The sequence shown here is derived from an EMBL/GenBank/DDBJ whole genome shotgun (WGS) entry which is preliminary data.</text>
</comment>
<dbReference type="InterPro" id="IPR051552">
    <property type="entry name" value="HptR"/>
</dbReference>
<dbReference type="InterPro" id="IPR018062">
    <property type="entry name" value="HTH_AraC-typ_CS"/>
</dbReference>
<dbReference type="InterPro" id="IPR018060">
    <property type="entry name" value="HTH_AraC"/>
</dbReference>
<keyword evidence="6" id="KW-0805">Transcription regulation</keyword>
<protein>
    <recommendedName>
        <fullName evidence="2">Stage 0 sporulation protein A homolog</fullName>
    </recommendedName>
</protein>
<sequence length="534" mass="62202">MQNRKWRVLIVDDEFRIGMLIKKLIKWDEYDMEFVDAVDNGEAAFQIIKEKRPDIVITDIRMPKINGLDLICMTRDISRDIKFVVISGYKEFEYAHRALQYGVDDYLLKPISEDELDKVLKKIHKEFMQKERQLQERQELQEKVTESRQIIKRDFLKNIIEQDDEVEMDDARVALEGEVYRGIDIKLDYVDYSKSDRKQDRLTVERVVSIVEGILKEVSEEVLICEKENLHIYCLFNYDYSRAKLIKNSINDILSEIKDYLMGFEQYEVTIGVGTEKTDFAGIRFSIKESNRAVGNRIKMGTGRLIYADTLSGGGTASQDNPVEQYREAFLASLKVYSRDKMEQCLNQIYSSFMLRDDIDFSKCYTVAEELVELFFGYMDLHQEESRQLRKRLGGSCQHCYSVTQLKNLLKAELGSYLDMNREAAEDESVKPVRQAKQYIEEHYNEKIVLEDIAEVIGLNPVYFSVLFKKETGMNFSAYLMNVRMEKAKDMLCSTNETIAAIGESVGYKDSRYFSQTFAKVVGVKPALYRKLHS</sequence>
<keyword evidence="5" id="KW-0902">Two-component regulatory system</keyword>
<dbReference type="InterPro" id="IPR001789">
    <property type="entry name" value="Sig_transdc_resp-reg_receiver"/>
</dbReference>
<dbReference type="GO" id="GO:0043565">
    <property type="term" value="F:sequence-specific DNA binding"/>
    <property type="evidence" value="ECO:0007669"/>
    <property type="project" value="InterPro"/>
</dbReference>
<dbReference type="Pfam" id="PF12833">
    <property type="entry name" value="HTH_18"/>
    <property type="match status" value="1"/>
</dbReference>
<dbReference type="PANTHER" id="PTHR42713:SF3">
    <property type="entry name" value="TRANSCRIPTIONAL REGULATORY PROTEIN HPTR"/>
    <property type="match status" value="1"/>
</dbReference>
<evidence type="ECO:0000313" key="14">
    <source>
        <dbReference type="EMBL" id="TDA21160.1"/>
    </source>
</evidence>
<dbReference type="AlphaFoldDB" id="A0A4V2WSD6"/>
<dbReference type="GO" id="GO:0003700">
    <property type="term" value="F:DNA-binding transcription factor activity"/>
    <property type="evidence" value="ECO:0007669"/>
    <property type="project" value="InterPro"/>
</dbReference>
<comment type="subcellular location">
    <subcellularLocation>
        <location evidence="1">Cytoplasm</location>
    </subcellularLocation>
</comment>
<dbReference type="InterPro" id="IPR009057">
    <property type="entry name" value="Homeodomain-like_sf"/>
</dbReference>
<gene>
    <name evidence="14" type="ORF">E1963_13485</name>
</gene>
<dbReference type="Proteomes" id="UP000295710">
    <property type="component" value="Unassembled WGS sequence"/>
</dbReference>
<keyword evidence="4 10" id="KW-0597">Phosphoprotein</keyword>
<evidence type="ECO:0000256" key="8">
    <source>
        <dbReference type="ARBA" id="ARBA00023163"/>
    </source>
</evidence>
<evidence type="ECO:0000256" key="1">
    <source>
        <dbReference type="ARBA" id="ARBA00004496"/>
    </source>
</evidence>
<dbReference type="PROSITE" id="PS00041">
    <property type="entry name" value="HTH_ARAC_FAMILY_1"/>
    <property type="match status" value="1"/>
</dbReference>
<evidence type="ECO:0000256" key="5">
    <source>
        <dbReference type="ARBA" id="ARBA00023012"/>
    </source>
</evidence>
<evidence type="ECO:0000256" key="10">
    <source>
        <dbReference type="PROSITE-ProRule" id="PRU00169"/>
    </source>
</evidence>
<feature type="domain" description="HTH araC/xylS-type" evidence="12">
    <location>
        <begin position="434"/>
        <end position="532"/>
    </location>
</feature>
<feature type="domain" description="Response regulatory" evidence="13">
    <location>
        <begin position="7"/>
        <end position="124"/>
    </location>
</feature>
<evidence type="ECO:0000256" key="11">
    <source>
        <dbReference type="SAM" id="Coils"/>
    </source>
</evidence>
<dbReference type="SMART" id="SM00342">
    <property type="entry name" value="HTH_ARAC"/>
    <property type="match status" value="1"/>
</dbReference>
<evidence type="ECO:0000256" key="9">
    <source>
        <dbReference type="ARBA" id="ARBA00024867"/>
    </source>
</evidence>
<keyword evidence="3" id="KW-0963">Cytoplasm</keyword>
<dbReference type="SUPFAM" id="SSF46689">
    <property type="entry name" value="Homeodomain-like"/>
    <property type="match status" value="2"/>
</dbReference>
<dbReference type="CDD" id="cd17536">
    <property type="entry name" value="REC_YesN-like"/>
    <property type="match status" value="1"/>
</dbReference>
<dbReference type="RefSeq" id="WP_132278853.1">
    <property type="nucleotide sequence ID" value="NZ_JAOBST010000022.1"/>
</dbReference>